<gene>
    <name evidence="4" type="ORF">HXL68_14600</name>
</gene>
<dbReference type="InterPro" id="IPR051016">
    <property type="entry name" value="Diverse_Substrate_AcTransf"/>
</dbReference>
<sequence length="180" mass="19129">MERSFIARGRALSSADSLAVCATDFTQPQHAAAWLELLDHYARDPMGGGTGLSDYAQANLVRELANLPSFHGALAFSGNQAVGLINCFAGFSTFAAKPLLNVHDIVVHASRRGQGIGQALLAWAEQRAGELGCCKLTLEVLSNNTRAMAAYQQAGYVPYVLDPAAGHALLMQKTLPEETA</sequence>
<dbReference type="SUPFAM" id="SSF55729">
    <property type="entry name" value="Acyl-CoA N-acyltransferases (Nat)"/>
    <property type="match status" value="1"/>
</dbReference>
<dbReference type="PROSITE" id="PS51186">
    <property type="entry name" value="GNAT"/>
    <property type="match status" value="1"/>
</dbReference>
<evidence type="ECO:0000259" key="3">
    <source>
        <dbReference type="PROSITE" id="PS51186"/>
    </source>
</evidence>
<evidence type="ECO:0000256" key="2">
    <source>
        <dbReference type="ARBA" id="ARBA00023315"/>
    </source>
</evidence>
<dbReference type="Proteomes" id="UP000718593">
    <property type="component" value="Unassembled WGS sequence"/>
</dbReference>
<dbReference type="CDD" id="cd04301">
    <property type="entry name" value="NAT_SF"/>
    <property type="match status" value="1"/>
</dbReference>
<proteinExistence type="predicted"/>
<feature type="domain" description="N-acetyltransferase" evidence="3">
    <location>
        <begin position="20"/>
        <end position="176"/>
    </location>
</feature>
<reference evidence="4" key="1">
    <citation type="submission" date="2020-04" db="EMBL/GenBank/DDBJ databases">
        <title>Deep metagenomics examines the oral microbiome during advanced dental caries in children, revealing novel taxa and co-occurrences with host molecules.</title>
        <authorList>
            <person name="Baker J.L."/>
            <person name="Morton J.T."/>
            <person name="Dinis M."/>
            <person name="Alvarez R."/>
            <person name="Tran N.C."/>
            <person name="Knight R."/>
            <person name="Edlund A."/>
        </authorList>
    </citation>
    <scope>NUCLEOTIDE SEQUENCE</scope>
    <source>
        <strain evidence="4">JCVI_32_bin.24</strain>
    </source>
</reference>
<comment type="caution">
    <text evidence="4">The sequence shown here is derived from an EMBL/GenBank/DDBJ whole genome shotgun (WGS) entry which is preliminary data.</text>
</comment>
<dbReference type="PANTHER" id="PTHR10545">
    <property type="entry name" value="DIAMINE N-ACETYLTRANSFERASE"/>
    <property type="match status" value="1"/>
</dbReference>
<dbReference type="PANTHER" id="PTHR10545:SF29">
    <property type="entry name" value="GH14572P-RELATED"/>
    <property type="match status" value="1"/>
</dbReference>
<keyword evidence="1" id="KW-0808">Transferase</keyword>
<evidence type="ECO:0000256" key="1">
    <source>
        <dbReference type="ARBA" id="ARBA00022679"/>
    </source>
</evidence>
<dbReference type="InterPro" id="IPR016181">
    <property type="entry name" value="Acyl_CoA_acyltransferase"/>
</dbReference>
<protein>
    <submittedName>
        <fullName evidence="4">GNAT family N-acetyltransferase</fullName>
    </submittedName>
</protein>
<dbReference type="Pfam" id="PF00583">
    <property type="entry name" value="Acetyltransf_1"/>
    <property type="match status" value="1"/>
</dbReference>
<dbReference type="AlphaFoldDB" id="A0A930BYV7"/>
<dbReference type="GO" id="GO:0008080">
    <property type="term" value="F:N-acetyltransferase activity"/>
    <property type="evidence" value="ECO:0007669"/>
    <property type="project" value="UniProtKB-ARBA"/>
</dbReference>
<dbReference type="Gene3D" id="3.40.630.30">
    <property type="match status" value="1"/>
</dbReference>
<keyword evidence="2" id="KW-0012">Acyltransferase</keyword>
<dbReference type="EMBL" id="JABZMI010000396">
    <property type="protein sequence ID" value="MBF1166255.1"/>
    <property type="molecule type" value="Genomic_DNA"/>
</dbReference>
<organism evidence="4 5">
    <name type="scientific">Dechloromonas agitata</name>
    <dbReference type="NCBI Taxonomy" id="73030"/>
    <lineage>
        <taxon>Bacteria</taxon>
        <taxon>Pseudomonadati</taxon>
        <taxon>Pseudomonadota</taxon>
        <taxon>Betaproteobacteria</taxon>
        <taxon>Rhodocyclales</taxon>
        <taxon>Azonexaceae</taxon>
        <taxon>Dechloromonas</taxon>
    </lineage>
</organism>
<evidence type="ECO:0000313" key="5">
    <source>
        <dbReference type="Proteomes" id="UP000718593"/>
    </source>
</evidence>
<dbReference type="RefSeq" id="WP_274738644.1">
    <property type="nucleotide sequence ID" value="NZ_JARBJQ010000007.1"/>
</dbReference>
<dbReference type="InterPro" id="IPR000182">
    <property type="entry name" value="GNAT_dom"/>
</dbReference>
<name>A0A930BYV7_9RHOO</name>
<accession>A0A930BYV7</accession>
<evidence type="ECO:0000313" key="4">
    <source>
        <dbReference type="EMBL" id="MBF1166255.1"/>
    </source>
</evidence>